<reference evidence="1 2" key="1">
    <citation type="submission" date="2014-11" db="EMBL/GenBank/DDBJ databases">
        <title>Symbiosis island explosion on the genome of extra-slow-growing strains of soybean bradyrhizobia with massive insertion sequences.</title>
        <authorList>
            <person name="Iida T."/>
            <person name="Minamisawa K."/>
        </authorList>
    </citation>
    <scope>NUCLEOTIDE SEQUENCE [LARGE SCALE GENOMIC DNA]</scope>
    <source>
        <strain evidence="1 2">NK6</strain>
    </source>
</reference>
<dbReference type="Proteomes" id="UP000063308">
    <property type="component" value="Chromosome"/>
</dbReference>
<proteinExistence type="predicted"/>
<gene>
    <name evidence="1" type="ORF">NK6_2400</name>
</gene>
<dbReference type="EMBL" id="AP014685">
    <property type="protein sequence ID" value="BAR55581.1"/>
    <property type="molecule type" value="Genomic_DNA"/>
</dbReference>
<evidence type="ECO:0000313" key="1">
    <source>
        <dbReference type="EMBL" id="BAR55581.1"/>
    </source>
</evidence>
<evidence type="ECO:0000313" key="2">
    <source>
        <dbReference type="Proteomes" id="UP000063308"/>
    </source>
</evidence>
<accession>A0A0E4FSC1</accession>
<protein>
    <submittedName>
        <fullName evidence="1">Uncharacterized protein</fullName>
    </submittedName>
</protein>
<name>A0A0E4FSC1_9BRAD</name>
<organism evidence="1 2">
    <name type="scientific">Bradyrhizobium diazoefficiens</name>
    <dbReference type="NCBI Taxonomy" id="1355477"/>
    <lineage>
        <taxon>Bacteria</taxon>
        <taxon>Pseudomonadati</taxon>
        <taxon>Pseudomonadota</taxon>
        <taxon>Alphaproteobacteria</taxon>
        <taxon>Hyphomicrobiales</taxon>
        <taxon>Nitrobacteraceae</taxon>
        <taxon>Bradyrhizobium</taxon>
    </lineage>
</organism>
<sequence length="76" mass="8885">MRSPEVKMVDEVALMRAAETAWTVYRARHPDVDAQDSRRCLLERHLQRRGDERESDAEELASFGIAYLHRLPEDEC</sequence>
<dbReference type="AlphaFoldDB" id="A0A0E4FSC1"/>